<reference evidence="3" key="1">
    <citation type="submission" date="2020-10" db="EMBL/GenBank/DDBJ databases">
        <title>Unveiling of a novel bifunctional photoreceptor, Dualchrome1, isolated from a cosmopolitan green alga.</title>
        <authorList>
            <person name="Suzuki S."/>
            <person name="Kawachi M."/>
        </authorList>
    </citation>
    <scope>NUCLEOTIDE SEQUENCE</scope>
    <source>
        <strain evidence="3">NIES 2893</strain>
    </source>
</reference>
<comment type="caution">
    <text evidence="3">The sequence shown here is derived from an EMBL/GenBank/DDBJ whole genome shotgun (WGS) entry which is preliminary data.</text>
</comment>
<dbReference type="PANTHER" id="PTHR45588:SF1">
    <property type="entry name" value="WW DOMAIN-CONTAINING PROTEIN"/>
    <property type="match status" value="1"/>
</dbReference>
<keyword evidence="2" id="KW-0812">Transmembrane</keyword>
<keyword evidence="2" id="KW-0472">Membrane</keyword>
<proteinExistence type="predicted"/>
<dbReference type="PANTHER" id="PTHR45588">
    <property type="entry name" value="TPR DOMAIN-CONTAINING PROTEIN"/>
    <property type="match status" value="1"/>
</dbReference>
<dbReference type="Proteomes" id="UP000660262">
    <property type="component" value="Unassembled WGS sequence"/>
</dbReference>
<evidence type="ECO:0000313" key="3">
    <source>
        <dbReference type="EMBL" id="GHP04040.1"/>
    </source>
</evidence>
<feature type="region of interest" description="Disordered" evidence="1">
    <location>
        <begin position="1"/>
        <end position="28"/>
    </location>
</feature>
<gene>
    <name evidence="3" type="ORF">PPROV_000279400</name>
</gene>
<accession>A0A830HE03</accession>
<feature type="transmembrane region" description="Helical" evidence="2">
    <location>
        <begin position="37"/>
        <end position="57"/>
    </location>
</feature>
<keyword evidence="2" id="KW-1133">Transmembrane helix</keyword>
<organism evidence="3 4">
    <name type="scientific">Pycnococcus provasolii</name>
    <dbReference type="NCBI Taxonomy" id="41880"/>
    <lineage>
        <taxon>Eukaryota</taxon>
        <taxon>Viridiplantae</taxon>
        <taxon>Chlorophyta</taxon>
        <taxon>Pseudoscourfieldiophyceae</taxon>
        <taxon>Pseudoscourfieldiales</taxon>
        <taxon>Pycnococcaceae</taxon>
        <taxon>Pycnococcus</taxon>
    </lineage>
</organism>
<dbReference type="OrthoDB" id="414774at2759"/>
<dbReference type="EMBL" id="BNJQ01000006">
    <property type="protein sequence ID" value="GHP04040.1"/>
    <property type="molecule type" value="Genomic_DNA"/>
</dbReference>
<dbReference type="AlphaFoldDB" id="A0A830HE03"/>
<protein>
    <submittedName>
        <fullName evidence="3">Uncharacterized protein</fullName>
    </submittedName>
</protein>
<name>A0A830HE03_9CHLO</name>
<keyword evidence="4" id="KW-1185">Reference proteome</keyword>
<evidence type="ECO:0000256" key="2">
    <source>
        <dbReference type="SAM" id="Phobius"/>
    </source>
</evidence>
<evidence type="ECO:0000256" key="1">
    <source>
        <dbReference type="SAM" id="MobiDB-lite"/>
    </source>
</evidence>
<sequence>MRSRSPPPSIATAEDLEELGGTNPMTTQTPVAFRRPLATLISVLLLMAAAVTVYHIAVAAKSARQAPVVLALPNPAQPLQTTGEAATGDEDKAAARSVLARQATQNGDGPHHERCADIDTQPWTPLRLRLEPAEPWCEDSLPGDSALWLAQGLAYLGGYHSVAAYDSFAACTYLAPTCFLCHLGEALAFGSTINDASTPAMRVLGQRAAARAKQAAAAMTDSRARTAVLLADAAVARFQETSERDNTYAELMDHAVAEAGESADVLSLAAEAHMLLTPWRFYQHGNGSYAPYRLPDAAKPSTRRALEYVERALSSNAEHPMALHLHIHLLEPTNAVSRAERSADALAHVARTALNGAVDHLTHMPSHIYLHINRAADAARANEVALADAAQGSLMHCAYGYKLSHDAHFAAVAHAWIGNWELARDYAEKAVGQEKPHTRGCLRASLAARFGHWEIAEMAASQSEAEAHQGPYDAAACALIRALSASSRRDADGARVASRQALSFCSRVHARMNDRAASLCDAIRRAAEAAVAFSTGDSAGGHQALANAHDAVTQVRYIEPPLWLA</sequence>
<evidence type="ECO:0000313" key="4">
    <source>
        <dbReference type="Proteomes" id="UP000660262"/>
    </source>
</evidence>